<dbReference type="Gene3D" id="1.10.10.10">
    <property type="entry name" value="Winged helix-like DNA-binding domain superfamily/Winged helix DNA-binding domain"/>
    <property type="match status" value="1"/>
</dbReference>
<dbReference type="Pfam" id="PF00072">
    <property type="entry name" value="Response_reg"/>
    <property type="match status" value="1"/>
</dbReference>
<name>A0ABW0CTI3_STRCD</name>
<dbReference type="InterPro" id="IPR036388">
    <property type="entry name" value="WH-like_DNA-bd_sf"/>
</dbReference>
<dbReference type="PROSITE" id="PS50110">
    <property type="entry name" value="RESPONSE_REGULATORY"/>
    <property type="match status" value="1"/>
</dbReference>
<organism evidence="6 7">
    <name type="scientific">Streptomyces coerulescens</name>
    <dbReference type="NCBI Taxonomy" id="29304"/>
    <lineage>
        <taxon>Bacteria</taxon>
        <taxon>Bacillati</taxon>
        <taxon>Actinomycetota</taxon>
        <taxon>Actinomycetes</taxon>
        <taxon>Kitasatosporales</taxon>
        <taxon>Streptomycetaceae</taxon>
        <taxon>Streptomyces</taxon>
    </lineage>
</organism>
<accession>A0ABW0CTI3</accession>
<keyword evidence="2" id="KW-0597">Phosphoprotein</keyword>
<evidence type="ECO:0000313" key="6">
    <source>
        <dbReference type="EMBL" id="MFC5218483.1"/>
    </source>
</evidence>
<dbReference type="SMART" id="SM00862">
    <property type="entry name" value="Trans_reg_C"/>
    <property type="match status" value="1"/>
</dbReference>
<dbReference type="InterPro" id="IPR001867">
    <property type="entry name" value="OmpR/PhoB-type_DNA-bd"/>
</dbReference>
<evidence type="ECO:0000256" key="2">
    <source>
        <dbReference type="PROSITE-ProRule" id="PRU00169"/>
    </source>
</evidence>
<dbReference type="RefSeq" id="WP_380861341.1">
    <property type="nucleotide sequence ID" value="NZ_JBHSKM010000024.1"/>
</dbReference>
<evidence type="ECO:0000259" key="5">
    <source>
        <dbReference type="PROSITE" id="PS51755"/>
    </source>
</evidence>
<dbReference type="InterPro" id="IPR011006">
    <property type="entry name" value="CheY-like_superfamily"/>
</dbReference>
<sequence length="234" mass="25989">MGVNLLVVDDEPTVRELLCAALRHAGFTVAAAGTGQEALDRAREVSPDLVLLDVMLPDLDGFEVIRRLRDQHRPASTPRSDHIPVVFLTARDATHDKIEGLVLGGDDYVTKPFDLQELIARIRAVLRRTSGDPTALLRVADLELDHDGVQAARAGEPLRLSPTEFRLLHYLMTNAGRTVSKAQILQRVWDYDFNGDTGIVDTYISYLRRKIDNGGPKLIHTVHGVGYVLRGPKW</sequence>
<dbReference type="PANTHER" id="PTHR48111:SF28">
    <property type="entry name" value="TRANSCRIPTIONAL REGULATORY PROTEIN TCRX-RELATED"/>
    <property type="match status" value="1"/>
</dbReference>
<evidence type="ECO:0000256" key="3">
    <source>
        <dbReference type="PROSITE-ProRule" id="PRU01091"/>
    </source>
</evidence>
<evidence type="ECO:0000313" key="7">
    <source>
        <dbReference type="Proteomes" id="UP001596263"/>
    </source>
</evidence>
<keyword evidence="1 3" id="KW-0238">DNA-binding</keyword>
<dbReference type="PANTHER" id="PTHR48111">
    <property type="entry name" value="REGULATOR OF RPOS"/>
    <property type="match status" value="1"/>
</dbReference>
<evidence type="ECO:0000259" key="4">
    <source>
        <dbReference type="PROSITE" id="PS50110"/>
    </source>
</evidence>
<keyword evidence="7" id="KW-1185">Reference proteome</keyword>
<feature type="domain" description="Response regulatory" evidence="4">
    <location>
        <begin position="4"/>
        <end position="126"/>
    </location>
</feature>
<comment type="caution">
    <text evidence="6">The sequence shown here is derived from an EMBL/GenBank/DDBJ whole genome shotgun (WGS) entry which is preliminary data.</text>
</comment>
<dbReference type="PROSITE" id="PS51755">
    <property type="entry name" value="OMPR_PHOB"/>
    <property type="match status" value="1"/>
</dbReference>
<dbReference type="Gene3D" id="6.10.250.690">
    <property type="match status" value="1"/>
</dbReference>
<dbReference type="Pfam" id="PF00486">
    <property type="entry name" value="Trans_reg_C"/>
    <property type="match status" value="1"/>
</dbReference>
<dbReference type="SMART" id="SM00448">
    <property type="entry name" value="REC"/>
    <property type="match status" value="1"/>
</dbReference>
<dbReference type="CDD" id="cd00383">
    <property type="entry name" value="trans_reg_C"/>
    <property type="match status" value="1"/>
</dbReference>
<evidence type="ECO:0000256" key="1">
    <source>
        <dbReference type="ARBA" id="ARBA00023125"/>
    </source>
</evidence>
<feature type="DNA-binding region" description="OmpR/PhoB-type" evidence="3">
    <location>
        <begin position="134"/>
        <end position="231"/>
    </location>
</feature>
<feature type="modified residue" description="4-aspartylphosphate" evidence="2">
    <location>
        <position position="53"/>
    </location>
</feature>
<feature type="domain" description="OmpR/PhoB-type" evidence="5">
    <location>
        <begin position="134"/>
        <end position="231"/>
    </location>
</feature>
<dbReference type="InterPro" id="IPR039420">
    <property type="entry name" value="WalR-like"/>
</dbReference>
<dbReference type="Gene3D" id="3.40.50.2300">
    <property type="match status" value="1"/>
</dbReference>
<dbReference type="EMBL" id="JBHSKM010000024">
    <property type="protein sequence ID" value="MFC5218483.1"/>
    <property type="molecule type" value="Genomic_DNA"/>
</dbReference>
<reference evidence="7" key="1">
    <citation type="journal article" date="2019" name="Int. J. Syst. Evol. Microbiol.">
        <title>The Global Catalogue of Microorganisms (GCM) 10K type strain sequencing project: providing services to taxonomists for standard genome sequencing and annotation.</title>
        <authorList>
            <consortium name="The Broad Institute Genomics Platform"/>
            <consortium name="The Broad Institute Genome Sequencing Center for Infectious Disease"/>
            <person name="Wu L."/>
            <person name="Ma J."/>
        </authorList>
    </citation>
    <scope>NUCLEOTIDE SEQUENCE [LARGE SCALE GENOMIC DNA]</scope>
    <source>
        <strain evidence="7">KCTC 42586</strain>
    </source>
</reference>
<protein>
    <submittedName>
        <fullName evidence="6">Response regulator transcription factor</fullName>
    </submittedName>
</protein>
<gene>
    <name evidence="6" type="ORF">ACFPQ9_32040</name>
</gene>
<proteinExistence type="predicted"/>
<dbReference type="SUPFAM" id="SSF52172">
    <property type="entry name" value="CheY-like"/>
    <property type="match status" value="1"/>
</dbReference>
<dbReference type="InterPro" id="IPR001789">
    <property type="entry name" value="Sig_transdc_resp-reg_receiver"/>
</dbReference>
<dbReference type="Proteomes" id="UP001596263">
    <property type="component" value="Unassembled WGS sequence"/>
</dbReference>